<keyword evidence="3" id="KW-1185">Reference proteome</keyword>
<dbReference type="Proteomes" id="UP001611548">
    <property type="component" value="Unassembled WGS sequence"/>
</dbReference>
<accession>A0ABW7UZ26</accession>
<reference evidence="2 3" key="1">
    <citation type="submission" date="2024-10" db="EMBL/GenBank/DDBJ databases">
        <title>The Natural Products Discovery Center: Release of the First 8490 Sequenced Strains for Exploring Actinobacteria Biosynthetic Diversity.</title>
        <authorList>
            <person name="Kalkreuter E."/>
            <person name="Kautsar S.A."/>
            <person name="Yang D."/>
            <person name="Bader C.D."/>
            <person name="Teijaro C.N."/>
            <person name="Fluegel L."/>
            <person name="Davis C.M."/>
            <person name="Simpson J.R."/>
            <person name="Lauterbach L."/>
            <person name="Steele A.D."/>
            <person name="Gui C."/>
            <person name="Meng S."/>
            <person name="Li G."/>
            <person name="Viehrig K."/>
            <person name="Ye F."/>
            <person name="Su P."/>
            <person name="Kiefer A.F."/>
            <person name="Nichols A."/>
            <person name="Cepeda A.J."/>
            <person name="Yan W."/>
            <person name="Fan B."/>
            <person name="Jiang Y."/>
            <person name="Adhikari A."/>
            <person name="Zheng C.-J."/>
            <person name="Schuster L."/>
            <person name="Cowan T.M."/>
            <person name="Smanski M.J."/>
            <person name="Chevrette M.G."/>
            <person name="De Carvalho L.P.S."/>
            <person name="Shen B."/>
        </authorList>
    </citation>
    <scope>NUCLEOTIDE SEQUENCE [LARGE SCALE GENOMIC DNA]</scope>
    <source>
        <strain evidence="2 3">NPDC020327</strain>
    </source>
</reference>
<dbReference type="InterPro" id="IPR017741">
    <property type="entry name" value="FAD-dependent_OxRdtase_HpnW"/>
</dbReference>
<sequence>MRIVIAGGGILGTLHAREAIARGHEVVHLEREPEARGASVRNFGLVWVSGRAQGPELAAALRARELWERIGREVPGTGFRACGSLTVLRTAAELAVAEEFAAREDAAERSTRLLDATEAQAVNPALRGDFAGALWCERDAAVEPRVTLPAVRASLSATGRYTWLPGREVREVREVAGPSLRDDHGAVHYGDAVFLCTGAQLGGLTRILDPEPPVRRVRLQMMQTEPLDEQLTTAIADADSLRYYPAYRGPALDALTSGQPQPPVAAEHAMQLLMVQRADGSLTIGDTHAYEEPFPFDVTEEPYGHLRQVIEGILGRPLPPVRRRWAGIYAQCTEPDLLVHRREVAEGTWLVTGPGGRGMTLSPALAEQTADLAGL</sequence>
<dbReference type="InterPro" id="IPR006076">
    <property type="entry name" value="FAD-dep_OxRdtase"/>
</dbReference>
<dbReference type="NCBIfam" id="TIGR03364">
    <property type="entry name" value="HpnW_proposed"/>
    <property type="match status" value="1"/>
</dbReference>
<comment type="caution">
    <text evidence="2">The sequence shown here is derived from an EMBL/GenBank/DDBJ whole genome shotgun (WGS) entry which is preliminary data.</text>
</comment>
<evidence type="ECO:0000259" key="1">
    <source>
        <dbReference type="Pfam" id="PF01266"/>
    </source>
</evidence>
<protein>
    <submittedName>
        <fullName evidence="2">TIGR03364 family FAD-dependent oxidoreductase</fullName>
    </submittedName>
</protein>
<organism evidence="2 3">
    <name type="scientific">Streptomyces pathocidini</name>
    <dbReference type="NCBI Taxonomy" id="1650571"/>
    <lineage>
        <taxon>Bacteria</taxon>
        <taxon>Bacillati</taxon>
        <taxon>Actinomycetota</taxon>
        <taxon>Actinomycetes</taxon>
        <taxon>Kitasatosporales</taxon>
        <taxon>Streptomycetaceae</taxon>
        <taxon>Streptomyces</taxon>
    </lineage>
</organism>
<name>A0ABW7UZ26_9ACTN</name>
<dbReference type="Pfam" id="PF01266">
    <property type="entry name" value="DAO"/>
    <property type="match status" value="1"/>
</dbReference>
<dbReference type="Gene3D" id="3.30.9.10">
    <property type="entry name" value="D-Amino Acid Oxidase, subunit A, domain 2"/>
    <property type="match status" value="1"/>
</dbReference>
<proteinExistence type="predicted"/>
<dbReference type="EMBL" id="JBIRWE010000012">
    <property type="protein sequence ID" value="MFI1966887.1"/>
    <property type="molecule type" value="Genomic_DNA"/>
</dbReference>
<dbReference type="PANTHER" id="PTHR13847">
    <property type="entry name" value="SARCOSINE DEHYDROGENASE-RELATED"/>
    <property type="match status" value="1"/>
</dbReference>
<feature type="domain" description="FAD dependent oxidoreductase" evidence="1">
    <location>
        <begin position="2"/>
        <end position="372"/>
    </location>
</feature>
<evidence type="ECO:0000313" key="2">
    <source>
        <dbReference type="EMBL" id="MFI1966887.1"/>
    </source>
</evidence>
<dbReference type="RefSeq" id="WP_055474242.1">
    <property type="nucleotide sequence ID" value="NZ_JBIRWE010000012.1"/>
</dbReference>
<dbReference type="InterPro" id="IPR036188">
    <property type="entry name" value="FAD/NAD-bd_sf"/>
</dbReference>
<evidence type="ECO:0000313" key="3">
    <source>
        <dbReference type="Proteomes" id="UP001611548"/>
    </source>
</evidence>
<dbReference type="SUPFAM" id="SSF51905">
    <property type="entry name" value="FAD/NAD(P)-binding domain"/>
    <property type="match status" value="1"/>
</dbReference>
<gene>
    <name evidence="2" type="ORF">ACH429_22710</name>
</gene>
<dbReference type="Gene3D" id="3.50.50.60">
    <property type="entry name" value="FAD/NAD(P)-binding domain"/>
    <property type="match status" value="1"/>
</dbReference>